<dbReference type="SUPFAM" id="SSF52540">
    <property type="entry name" value="P-loop containing nucleoside triphosphate hydrolases"/>
    <property type="match status" value="1"/>
</dbReference>
<evidence type="ECO:0000256" key="1">
    <source>
        <dbReference type="ARBA" id="ARBA00022741"/>
    </source>
</evidence>
<dbReference type="Proteomes" id="UP000008837">
    <property type="component" value="Unassembled WGS sequence"/>
</dbReference>
<keyword evidence="2" id="KW-0067">ATP-binding</keyword>
<dbReference type="PROSITE" id="PS50162">
    <property type="entry name" value="RECA_2"/>
    <property type="match status" value="1"/>
</dbReference>
<dbReference type="VEuPathDB" id="FungiDB:MGL_2781"/>
<comment type="caution">
    <text evidence="4">The sequence shown here is derived from an EMBL/GenBank/DDBJ whole genome shotgun (WGS) entry which is preliminary data.</text>
</comment>
<dbReference type="OMA" id="CINARYL"/>
<dbReference type="GO" id="GO:0140664">
    <property type="term" value="F:ATP-dependent DNA damage sensor activity"/>
    <property type="evidence" value="ECO:0007669"/>
    <property type="project" value="InterPro"/>
</dbReference>
<dbReference type="InterPro" id="IPR013632">
    <property type="entry name" value="Rad51_C"/>
</dbReference>
<dbReference type="InterPro" id="IPR027417">
    <property type="entry name" value="P-loop_NTPase"/>
</dbReference>
<dbReference type="GO" id="GO:0006312">
    <property type="term" value="P:mitotic recombination"/>
    <property type="evidence" value="ECO:0007669"/>
    <property type="project" value="TreeGrafter"/>
</dbReference>
<dbReference type="STRING" id="425265.A8Q5I3"/>
<dbReference type="AlphaFoldDB" id="A8Q5I3"/>
<dbReference type="GeneID" id="5854112"/>
<dbReference type="InterPro" id="IPR020588">
    <property type="entry name" value="RecA_ATP-bd"/>
</dbReference>
<name>A8Q5I3_MALGO</name>
<sequence>MNISETLARQIRFIVERAVAPAQTSIYDLLDPSSKSVVLGTPGEDDEYSYLPSWGHESGWKQNFVSTGSSSIDDSLNGGFAKGMISELVGESATGKTQFCLYVTVCTALGLPAENQHPKPSSYLRGGKGKSVALITSKGRTAAQHMVSRMVEIAQQLLRLWFEQPSVPDTHVDELVEKGIKLLLGNVFLACTNTFESAEHVLCYILPGLVSRKMFSLSAFELLVLDSVPPLLQEDVHENILSDSPASQHSVRASRLHALACFLKRLAFGAGDAASMAVIVVNHVHDAFLHDAALIRRALACGELPYGSLDHDAMQSVIQHKASLPLAYTPQAAHFSGLLAYVPYAKHYASSSHSIEADINCLKMAQLGLVWTNCINARFLLAHVRCPNKIQLPARRFRVVFSPTCAQPAPPEVLFTITRKGIEVL</sequence>
<gene>
    <name evidence="4" type="ORF">MGL_2781</name>
</gene>
<dbReference type="KEGG" id="mgl:MGL_2781"/>
<dbReference type="GO" id="GO:0000730">
    <property type="term" value="P:DNA recombinase assembly"/>
    <property type="evidence" value="ECO:0007669"/>
    <property type="project" value="TreeGrafter"/>
</dbReference>
<dbReference type="GO" id="GO:0005524">
    <property type="term" value="F:ATP binding"/>
    <property type="evidence" value="ECO:0007669"/>
    <property type="project" value="UniProtKB-KW"/>
</dbReference>
<dbReference type="GO" id="GO:0061982">
    <property type="term" value="P:meiosis I cell cycle process"/>
    <property type="evidence" value="ECO:0007669"/>
    <property type="project" value="UniProtKB-ARBA"/>
</dbReference>
<dbReference type="GO" id="GO:0000150">
    <property type="term" value="F:DNA strand exchange activity"/>
    <property type="evidence" value="ECO:0007669"/>
    <property type="project" value="TreeGrafter"/>
</dbReference>
<dbReference type="PANTHER" id="PTHR22942:SF66">
    <property type="entry name" value="RE19845P"/>
    <property type="match status" value="1"/>
</dbReference>
<evidence type="ECO:0000259" key="3">
    <source>
        <dbReference type="PROSITE" id="PS50162"/>
    </source>
</evidence>
<dbReference type="GO" id="GO:0003697">
    <property type="term" value="F:single-stranded DNA binding"/>
    <property type="evidence" value="ECO:0007669"/>
    <property type="project" value="TreeGrafter"/>
</dbReference>
<dbReference type="RefSeq" id="XP_001729795.1">
    <property type="nucleotide sequence ID" value="XM_001729743.1"/>
</dbReference>
<dbReference type="Gene3D" id="3.40.50.300">
    <property type="entry name" value="P-loop containing nucleotide triphosphate hydrolases"/>
    <property type="match status" value="1"/>
</dbReference>
<accession>A8Q5I3</accession>
<proteinExistence type="predicted"/>
<dbReference type="PANTHER" id="PTHR22942">
    <property type="entry name" value="RECA/RAD51/RADA DNA STRAND-PAIRING FAMILY MEMBER"/>
    <property type="match status" value="1"/>
</dbReference>
<evidence type="ECO:0000313" key="4">
    <source>
        <dbReference type="EMBL" id="EDP42581.1"/>
    </source>
</evidence>
<evidence type="ECO:0000313" key="5">
    <source>
        <dbReference type="Proteomes" id="UP000008837"/>
    </source>
</evidence>
<keyword evidence="1" id="KW-0547">Nucleotide-binding</keyword>
<dbReference type="GO" id="GO:0042148">
    <property type="term" value="P:DNA strand invasion"/>
    <property type="evidence" value="ECO:0007669"/>
    <property type="project" value="TreeGrafter"/>
</dbReference>
<reference evidence="4 5" key="1">
    <citation type="journal article" date="2007" name="Proc. Natl. Acad. Sci. U.S.A.">
        <title>Dandruff-associated Malassezia genomes reveal convergent and divergent virulence traits shared with plant and human fungal pathogens.</title>
        <authorList>
            <person name="Xu J."/>
            <person name="Saunders C.W."/>
            <person name="Hu P."/>
            <person name="Grant R.A."/>
            <person name="Boekhout T."/>
            <person name="Kuramae E.E."/>
            <person name="Kronstad J.W."/>
            <person name="Deangelis Y.M."/>
            <person name="Reeder N.L."/>
            <person name="Johnstone K.R."/>
            <person name="Leland M."/>
            <person name="Fieno A.M."/>
            <person name="Begley W.M."/>
            <person name="Sun Y."/>
            <person name="Lacey M.P."/>
            <person name="Chaudhary T."/>
            <person name="Keough T."/>
            <person name="Chu L."/>
            <person name="Sears R."/>
            <person name="Yuan B."/>
            <person name="Dawson T.L.Jr."/>
        </authorList>
    </citation>
    <scope>NUCLEOTIDE SEQUENCE [LARGE SCALE GENOMIC DNA]</scope>
    <source>
        <strain evidence="5">ATCC MYA-4612 / CBS 7966</strain>
    </source>
</reference>
<dbReference type="Pfam" id="PF08423">
    <property type="entry name" value="Rad51"/>
    <property type="match status" value="1"/>
</dbReference>
<dbReference type="EMBL" id="AAYY01000010">
    <property type="protein sequence ID" value="EDP42581.1"/>
    <property type="molecule type" value="Genomic_DNA"/>
</dbReference>
<dbReference type="GO" id="GO:0003690">
    <property type="term" value="F:double-stranded DNA binding"/>
    <property type="evidence" value="ECO:0007669"/>
    <property type="project" value="TreeGrafter"/>
</dbReference>
<organism evidence="4 5">
    <name type="scientific">Malassezia globosa (strain ATCC MYA-4612 / CBS 7966)</name>
    <name type="common">Dandruff-associated fungus</name>
    <dbReference type="NCBI Taxonomy" id="425265"/>
    <lineage>
        <taxon>Eukaryota</taxon>
        <taxon>Fungi</taxon>
        <taxon>Dikarya</taxon>
        <taxon>Basidiomycota</taxon>
        <taxon>Ustilaginomycotina</taxon>
        <taxon>Malasseziomycetes</taxon>
        <taxon>Malasseziales</taxon>
        <taxon>Malasseziaceae</taxon>
        <taxon>Malassezia</taxon>
    </lineage>
</organism>
<dbReference type="InParanoid" id="A8Q5I3"/>
<feature type="domain" description="RecA family profile 1" evidence="3">
    <location>
        <begin position="61"/>
        <end position="284"/>
    </location>
</feature>
<keyword evidence="5" id="KW-1185">Reference proteome</keyword>
<protein>
    <recommendedName>
        <fullName evidence="3">RecA family profile 1 domain-containing protein</fullName>
    </recommendedName>
</protein>
<evidence type="ECO:0000256" key="2">
    <source>
        <dbReference type="ARBA" id="ARBA00022840"/>
    </source>
</evidence>
<dbReference type="OrthoDB" id="1861185at2759"/>